<evidence type="ECO:0000313" key="7">
    <source>
        <dbReference type="WBParaSite" id="BXY_0144300.1"/>
    </source>
</evidence>
<dbReference type="EMBL" id="CAJFDI010000001">
    <property type="protein sequence ID" value="CAD5208931.1"/>
    <property type="molecule type" value="Genomic_DNA"/>
</dbReference>
<keyword evidence="2 3" id="KW-0802">TPR repeat</keyword>
<evidence type="ECO:0000256" key="2">
    <source>
        <dbReference type="ARBA" id="ARBA00022803"/>
    </source>
</evidence>
<dbReference type="Proteomes" id="UP000095284">
    <property type="component" value="Unplaced"/>
</dbReference>
<feature type="repeat" description="TPR" evidence="3">
    <location>
        <begin position="51"/>
        <end position="84"/>
    </location>
</feature>
<evidence type="ECO:0000313" key="5">
    <source>
        <dbReference type="Proteomes" id="UP000095284"/>
    </source>
</evidence>
<keyword evidence="6" id="KW-1185">Reference proteome</keyword>
<evidence type="ECO:0000256" key="3">
    <source>
        <dbReference type="PROSITE-ProRule" id="PRU00339"/>
    </source>
</evidence>
<dbReference type="SMR" id="A0A1I7RL58"/>
<evidence type="ECO:0000256" key="1">
    <source>
        <dbReference type="ARBA" id="ARBA00022737"/>
    </source>
</evidence>
<dbReference type="PANTHER" id="PTHR15704:SF7">
    <property type="entry name" value="SUPERKILLER COMPLEX PROTEIN 3"/>
    <property type="match status" value="1"/>
</dbReference>
<sequence>MDSKGVAVSALKKAAILDINKGHLDKAVVKLQKLLQVCKARKEDAASKSTIPLWSMLGEAYKKQNSLQSAVRVFKHVLEIDPESLLGHIQLMNVYQLMGKYEESLVEGRFIKSLKLPVHLQEHFDLQYSYVVSLLAKSKETFEEKVELIKEIFPSLNALLKKGMKSVCLLKTLEGVCWIIQGFHGEAFMKSTQILNLSDYGISTKIDLANRRCEYLKLILEKNNKFADSWYDLALCLLGLFDYTGEKQHLESSANCIKVAINSKCSMQKKSQYYLSLGVVYSKLFKLRKASHCFIRSIQLNKLNDKAWCALSLIYLRSGQYTPAFQTMQLAQQVNPDYMITWFAHALHAESTNHYETMDLYRHTIFLYPHKLAVQKYSYYISKALESKKKIDQHTMIDCKKVLSLCDFAIMNPRSLLAIVFLAERFWYLEQAFRRISSIQDYPMAQKHIGRITVKATMGESNDAAGSKLSNLAALYKTNIDDMLETIKLIPNVGKLVQATKAGDVEEFSEVFVPEFYPLVVCLFLLYGFEVTDGLKQALKSKRPLHSLADIYPEGLRSIEELNFQKEEGIVVTEDNLTTRLYALLKRRAESLSSVES</sequence>
<accession>A0A1I7RL58</accession>
<dbReference type="Proteomes" id="UP000582659">
    <property type="component" value="Unassembled WGS sequence"/>
</dbReference>
<protein>
    <submittedName>
        <fullName evidence="4">(pine wood nematode) hypothetical protein</fullName>
    </submittedName>
</protein>
<dbReference type="Gene3D" id="1.25.40.10">
    <property type="entry name" value="Tetratricopeptide repeat domain"/>
    <property type="match status" value="2"/>
</dbReference>
<evidence type="ECO:0000313" key="4">
    <source>
        <dbReference type="EMBL" id="CAD5208931.1"/>
    </source>
</evidence>
<dbReference type="Pfam" id="PF13181">
    <property type="entry name" value="TPR_8"/>
    <property type="match status" value="2"/>
</dbReference>
<dbReference type="EMBL" id="CAJFCV020000001">
    <property type="protein sequence ID" value="CAG9083424.1"/>
    <property type="molecule type" value="Genomic_DNA"/>
</dbReference>
<dbReference type="InterPro" id="IPR011990">
    <property type="entry name" value="TPR-like_helical_dom_sf"/>
</dbReference>
<dbReference type="PANTHER" id="PTHR15704">
    <property type="entry name" value="SUPERKILLER 3 PROTEIN-RELATED"/>
    <property type="match status" value="1"/>
</dbReference>
<name>A0A1I7RL58_BURXY</name>
<dbReference type="GO" id="GO:0055087">
    <property type="term" value="C:Ski complex"/>
    <property type="evidence" value="ECO:0007669"/>
    <property type="project" value="InterPro"/>
</dbReference>
<organism evidence="5 7">
    <name type="scientific">Bursaphelenchus xylophilus</name>
    <name type="common">Pinewood nematode worm</name>
    <name type="synonym">Aphelenchoides xylophilus</name>
    <dbReference type="NCBI Taxonomy" id="6326"/>
    <lineage>
        <taxon>Eukaryota</taxon>
        <taxon>Metazoa</taxon>
        <taxon>Ecdysozoa</taxon>
        <taxon>Nematoda</taxon>
        <taxon>Chromadorea</taxon>
        <taxon>Rhabditida</taxon>
        <taxon>Tylenchina</taxon>
        <taxon>Tylenchomorpha</taxon>
        <taxon>Aphelenchoidea</taxon>
        <taxon>Aphelenchoididae</taxon>
        <taxon>Bursaphelenchus</taxon>
    </lineage>
</organism>
<dbReference type="PROSITE" id="PS50005">
    <property type="entry name" value="TPR"/>
    <property type="match status" value="3"/>
</dbReference>
<feature type="repeat" description="TPR" evidence="3">
    <location>
        <begin position="305"/>
        <end position="338"/>
    </location>
</feature>
<dbReference type="SMART" id="SM00028">
    <property type="entry name" value="TPR"/>
    <property type="match status" value="3"/>
</dbReference>
<reference evidence="7" key="1">
    <citation type="submission" date="2016-11" db="UniProtKB">
        <authorList>
            <consortium name="WormBaseParasite"/>
        </authorList>
    </citation>
    <scope>IDENTIFICATION</scope>
</reference>
<dbReference type="InterPro" id="IPR039226">
    <property type="entry name" value="Ski3/TTC37"/>
</dbReference>
<dbReference type="Proteomes" id="UP000659654">
    <property type="component" value="Unassembled WGS sequence"/>
</dbReference>
<reference evidence="4" key="2">
    <citation type="submission" date="2020-09" db="EMBL/GenBank/DDBJ databases">
        <authorList>
            <person name="Kikuchi T."/>
        </authorList>
    </citation>
    <scope>NUCLEOTIDE SEQUENCE</scope>
    <source>
        <strain evidence="4">Ka4C1</strain>
    </source>
</reference>
<dbReference type="OrthoDB" id="421075at2759"/>
<evidence type="ECO:0000313" key="6">
    <source>
        <dbReference type="Proteomes" id="UP000659654"/>
    </source>
</evidence>
<keyword evidence="1" id="KW-0677">Repeat</keyword>
<dbReference type="eggNOG" id="KOG1127">
    <property type="taxonomic scope" value="Eukaryota"/>
</dbReference>
<dbReference type="InterPro" id="IPR019734">
    <property type="entry name" value="TPR_rpt"/>
</dbReference>
<dbReference type="GO" id="GO:0006401">
    <property type="term" value="P:RNA catabolic process"/>
    <property type="evidence" value="ECO:0007669"/>
    <property type="project" value="InterPro"/>
</dbReference>
<dbReference type="AlphaFoldDB" id="A0A1I7RL58"/>
<dbReference type="SUPFAM" id="SSF48452">
    <property type="entry name" value="TPR-like"/>
    <property type="match status" value="1"/>
</dbReference>
<feature type="repeat" description="TPR" evidence="3">
    <location>
        <begin position="271"/>
        <end position="304"/>
    </location>
</feature>
<dbReference type="WBParaSite" id="BXY_0144300.1">
    <property type="protein sequence ID" value="BXY_0144300.1"/>
    <property type="gene ID" value="BXY_0144300"/>
</dbReference>
<gene>
    <name evidence="4" type="ORF">BXYJ_LOCUS1167</name>
</gene>
<proteinExistence type="predicted"/>